<dbReference type="InterPro" id="IPR029041">
    <property type="entry name" value="FAD-linked_oxidoreductase-like"/>
</dbReference>
<accession>A0A139A633</accession>
<dbReference type="PANTHER" id="PTHR13914">
    <property type="entry name" value="PROLINE OXIDASE"/>
    <property type="match status" value="1"/>
</dbReference>
<evidence type="ECO:0000256" key="1">
    <source>
        <dbReference type="ARBA" id="ARBA00005869"/>
    </source>
</evidence>
<dbReference type="PANTHER" id="PTHR13914:SF0">
    <property type="entry name" value="PROLINE DEHYDROGENASE 1, MITOCHONDRIAL"/>
    <property type="match status" value="1"/>
</dbReference>
<comment type="catalytic activity">
    <reaction evidence="5">
        <text>L-proline + a quinone = (S)-1-pyrroline-5-carboxylate + a quinol + H(+)</text>
        <dbReference type="Rhea" id="RHEA:23784"/>
        <dbReference type="ChEBI" id="CHEBI:15378"/>
        <dbReference type="ChEBI" id="CHEBI:17388"/>
        <dbReference type="ChEBI" id="CHEBI:24646"/>
        <dbReference type="ChEBI" id="CHEBI:60039"/>
        <dbReference type="ChEBI" id="CHEBI:132124"/>
        <dbReference type="EC" id="1.5.5.2"/>
    </reaction>
</comment>
<proteinExistence type="inferred from homology"/>
<evidence type="ECO:0000313" key="8">
    <source>
        <dbReference type="EMBL" id="KXS12262.1"/>
    </source>
</evidence>
<dbReference type="SUPFAM" id="SSF51730">
    <property type="entry name" value="FAD-linked oxidoreductase"/>
    <property type="match status" value="1"/>
</dbReference>
<keyword evidence="5" id="KW-0274">FAD</keyword>
<sequence>MPLPTSAAVRPAVLASALPQSLLSASLIRTVQRSRSPLPYQAKGRDLLGAVHTRPFSSSSHVCKPQVANPSPRPPAPPPSTPWPRTATGSLVRPSTAALKSSPTGSSTHGLGDVSPQPPASAPQSNAVANHPSPFSDPEVVSAALSHKPTSSLLLSYVVFGMCLFKPLVEHADTLLDLSSKFKLTDVLAKETIRATFFKQFCGGETDAEVEASISALRAKNVRAILDLAYEADVESEEVSSAGASGANGVSTAPLVTEHSPIFKATEGTIDVAGRVGEGFVAIKVTAFASPTSLSRLSNLLRAARSTFVRYADSRGIIRTRERAVECLEDLLGGGVKGASGRRAEESVKVFDVVRERELQTGRAEMDWVDFATAISPTNPAARTFLTSLRPPSLPPRTPAGEPIISGDPDYSLPLQGDWAHLDQAVHLCSILVDRAVARGVKVAIDAEQTVSQPAIDHVAHVLMARYNGRSVDGGSAGEGVHVYNTVQMYLLDGLPRLREELERSGREGYAYGVKVVRGAYMQTERERAKELAIPDPIQPTLEATHASFDAGIALVLDSFATGRTDLSIVIATHNADSITNAMDRMQELGIAPGSTVVNFAQLYGMMDIHTLTLAQLGYRAHKYVPYGPVDVCIPYLLRRAQENSAVLGGATRELKAIGGEVGRRVARVGGGWA</sequence>
<feature type="region of interest" description="Disordered" evidence="6">
    <location>
        <begin position="55"/>
        <end position="139"/>
    </location>
</feature>
<dbReference type="Gene3D" id="3.20.20.220">
    <property type="match status" value="2"/>
</dbReference>
<evidence type="ECO:0000256" key="4">
    <source>
        <dbReference type="ARBA" id="ARBA00023062"/>
    </source>
</evidence>
<dbReference type="Proteomes" id="UP000070544">
    <property type="component" value="Unassembled WGS sequence"/>
</dbReference>
<organism evidence="8 9">
    <name type="scientific">Gonapodya prolifera (strain JEL478)</name>
    <name type="common">Monoblepharis prolifera</name>
    <dbReference type="NCBI Taxonomy" id="1344416"/>
    <lineage>
        <taxon>Eukaryota</taxon>
        <taxon>Fungi</taxon>
        <taxon>Fungi incertae sedis</taxon>
        <taxon>Chytridiomycota</taxon>
        <taxon>Chytridiomycota incertae sedis</taxon>
        <taxon>Monoblepharidomycetes</taxon>
        <taxon>Monoblepharidales</taxon>
        <taxon>Gonapodyaceae</taxon>
        <taxon>Gonapodya</taxon>
    </lineage>
</organism>
<comment type="similarity">
    <text evidence="1 5">Belongs to the proline oxidase family.</text>
</comment>
<dbReference type="OrthoDB" id="5464at2759"/>
<dbReference type="AlphaFoldDB" id="A0A139A633"/>
<dbReference type="Pfam" id="PF01619">
    <property type="entry name" value="Pro_dh"/>
    <property type="match status" value="1"/>
</dbReference>
<feature type="compositionally biased region" description="Pro residues" evidence="6">
    <location>
        <begin position="71"/>
        <end position="82"/>
    </location>
</feature>
<protein>
    <recommendedName>
        <fullName evidence="2 5">Proline dehydrogenase</fullName>
        <ecNumber evidence="2 5">1.5.5.2</ecNumber>
    </recommendedName>
</protein>
<comment type="cofactor">
    <cofactor evidence="5">
        <name>FAD</name>
        <dbReference type="ChEBI" id="CHEBI:57692"/>
    </cofactor>
</comment>
<evidence type="ECO:0000313" key="9">
    <source>
        <dbReference type="Proteomes" id="UP000070544"/>
    </source>
</evidence>
<evidence type="ECO:0000256" key="3">
    <source>
        <dbReference type="ARBA" id="ARBA00023002"/>
    </source>
</evidence>
<keyword evidence="4 5" id="KW-0642">Proline metabolism</keyword>
<dbReference type="GO" id="GO:0071949">
    <property type="term" value="F:FAD binding"/>
    <property type="evidence" value="ECO:0007669"/>
    <property type="project" value="TreeGrafter"/>
</dbReference>
<dbReference type="EC" id="1.5.5.2" evidence="2 5"/>
<dbReference type="GO" id="GO:0005739">
    <property type="term" value="C:mitochondrion"/>
    <property type="evidence" value="ECO:0007669"/>
    <property type="project" value="TreeGrafter"/>
</dbReference>
<evidence type="ECO:0000256" key="2">
    <source>
        <dbReference type="ARBA" id="ARBA00012695"/>
    </source>
</evidence>
<feature type="compositionally biased region" description="Polar residues" evidence="6">
    <location>
        <begin position="98"/>
        <end position="109"/>
    </location>
</feature>
<dbReference type="OMA" id="WFTRKKG"/>
<keyword evidence="3 5" id="KW-0560">Oxidoreductase</keyword>
<keyword evidence="9" id="KW-1185">Reference proteome</keyword>
<evidence type="ECO:0000256" key="6">
    <source>
        <dbReference type="SAM" id="MobiDB-lite"/>
    </source>
</evidence>
<evidence type="ECO:0000259" key="7">
    <source>
        <dbReference type="Pfam" id="PF01619"/>
    </source>
</evidence>
<name>A0A139A633_GONPJ</name>
<gene>
    <name evidence="8" type="ORF">M427DRAFT_34828</name>
</gene>
<feature type="domain" description="Proline dehydrogenase" evidence="7">
    <location>
        <begin position="351"/>
        <end position="648"/>
    </location>
</feature>
<keyword evidence="5" id="KW-0285">Flavoprotein</keyword>
<dbReference type="STRING" id="1344416.A0A139A633"/>
<dbReference type="InterPro" id="IPR015659">
    <property type="entry name" value="Proline_oxidase"/>
</dbReference>
<dbReference type="GO" id="GO:0010133">
    <property type="term" value="P:L-proline catabolic process to L-glutamate"/>
    <property type="evidence" value="ECO:0007669"/>
    <property type="project" value="TreeGrafter"/>
</dbReference>
<dbReference type="GO" id="GO:0004657">
    <property type="term" value="F:proline dehydrogenase activity"/>
    <property type="evidence" value="ECO:0007669"/>
    <property type="project" value="UniProtKB-EC"/>
</dbReference>
<dbReference type="InterPro" id="IPR002872">
    <property type="entry name" value="Proline_DH_dom"/>
</dbReference>
<reference evidence="8 9" key="1">
    <citation type="journal article" date="2015" name="Genome Biol. Evol.">
        <title>Phylogenomic analyses indicate that early fungi evolved digesting cell walls of algal ancestors of land plants.</title>
        <authorList>
            <person name="Chang Y."/>
            <person name="Wang S."/>
            <person name="Sekimoto S."/>
            <person name="Aerts A.L."/>
            <person name="Choi C."/>
            <person name="Clum A."/>
            <person name="LaButti K.M."/>
            <person name="Lindquist E.A."/>
            <person name="Yee Ngan C."/>
            <person name="Ohm R.A."/>
            <person name="Salamov A.A."/>
            <person name="Grigoriev I.V."/>
            <person name="Spatafora J.W."/>
            <person name="Berbee M.L."/>
        </authorList>
    </citation>
    <scope>NUCLEOTIDE SEQUENCE [LARGE SCALE GENOMIC DNA]</scope>
    <source>
        <strain evidence="8 9">JEL478</strain>
    </source>
</reference>
<dbReference type="EMBL" id="KQ965789">
    <property type="protein sequence ID" value="KXS12262.1"/>
    <property type="molecule type" value="Genomic_DNA"/>
</dbReference>
<comment type="function">
    <text evidence="5">Converts proline to delta-1-pyrroline-5-carboxylate.</text>
</comment>
<evidence type="ECO:0000256" key="5">
    <source>
        <dbReference type="RuleBase" id="RU364054"/>
    </source>
</evidence>